<dbReference type="RefSeq" id="WP_035013445.1">
    <property type="nucleotide sequence ID" value="NZ_ARZY01000005.1"/>
</dbReference>
<reference evidence="2 3" key="1">
    <citation type="journal article" date="2014" name="Genome Announc.">
        <title>Draft Genome Sequence of the Agar-Degrading Bacterium Catenovulum sp. Strain DS-2, Isolated from Intestines of Haliotis diversicolor.</title>
        <authorList>
            <person name="Shan D."/>
            <person name="Li X."/>
            <person name="Gu Z."/>
            <person name="Wei G."/>
            <person name="Gao Z."/>
            <person name="Shao Z."/>
        </authorList>
    </citation>
    <scope>NUCLEOTIDE SEQUENCE [LARGE SCALE GENOMIC DNA]</scope>
    <source>
        <strain evidence="2 3">DS-2</strain>
    </source>
</reference>
<organism evidence="2 3">
    <name type="scientific">Catenovulum agarivorans DS-2</name>
    <dbReference type="NCBI Taxonomy" id="1328313"/>
    <lineage>
        <taxon>Bacteria</taxon>
        <taxon>Pseudomonadati</taxon>
        <taxon>Pseudomonadota</taxon>
        <taxon>Gammaproteobacteria</taxon>
        <taxon>Alteromonadales</taxon>
        <taxon>Alteromonadaceae</taxon>
        <taxon>Catenovulum</taxon>
    </lineage>
</organism>
<evidence type="ECO:0000313" key="3">
    <source>
        <dbReference type="Proteomes" id="UP000019276"/>
    </source>
</evidence>
<keyword evidence="1" id="KW-0175">Coiled coil</keyword>
<evidence type="ECO:0000256" key="1">
    <source>
        <dbReference type="SAM" id="Coils"/>
    </source>
</evidence>
<gene>
    <name evidence="2" type="ORF">DS2_04495</name>
</gene>
<feature type="coiled-coil region" evidence="1">
    <location>
        <begin position="140"/>
        <end position="174"/>
    </location>
</feature>
<sequence length="329" mass="37386">MSSSELEIEWISLENASEITGASLAIIQDTIRKYQDNPLALRCQSIDGEVFVDKKQIINLFPASASALEKEKIPGTLFRWFDDLRRAYETSVNTMFKRVEQVKDQHKLDVETQYKLHIKMLEKKHQQQLKQFAVHYKQMLVHNKKTIEKLEQDSEFYQQQITAQQQTIAKLNSRYDAVILALKDKERLTEKDITPSMPSAHETHKTIEQTTADTTAPDNTDIAEILNQAFAARADKDLNLAAELFTQAAYLGDEKAMGALGRCYCIGEGVDKNLEQGLAWLYLAAEFNFEPAVIKINQAKHKTPEALEKAIQLADALAIQIKLKQTENS</sequence>
<keyword evidence="3" id="KW-1185">Reference proteome</keyword>
<accession>W7QET5</accession>
<dbReference type="SUPFAM" id="SSF81901">
    <property type="entry name" value="HCP-like"/>
    <property type="match status" value="1"/>
</dbReference>
<dbReference type="Gene3D" id="1.25.40.10">
    <property type="entry name" value="Tetratricopeptide repeat domain"/>
    <property type="match status" value="1"/>
</dbReference>
<evidence type="ECO:0008006" key="4">
    <source>
        <dbReference type="Google" id="ProtNLM"/>
    </source>
</evidence>
<dbReference type="Pfam" id="PF08238">
    <property type="entry name" value="Sel1"/>
    <property type="match status" value="2"/>
</dbReference>
<protein>
    <recommendedName>
        <fullName evidence="4">Sel1 repeat family protein</fullName>
    </recommendedName>
</protein>
<dbReference type="InterPro" id="IPR006597">
    <property type="entry name" value="Sel1-like"/>
</dbReference>
<dbReference type="OrthoDB" id="6383901at2"/>
<dbReference type="InterPro" id="IPR011990">
    <property type="entry name" value="TPR-like_helical_dom_sf"/>
</dbReference>
<evidence type="ECO:0000313" key="2">
    <source>
        <dbReference type="EMBL" id="EWH11404.1"/>
    </source>
</evidence>
<dbReference type="AlphaFoldDB" id="W7QET5"/>
<dbReference type="eggNOG" id="ENOG50337TV">
    <property type="taxonomic scope" value="Bacteria"/>
</dbReference>
<dbReference type="Proteomes" id="UP000019276">
    <property type="component" value="Unassembled WGS sequence"/>
</dbReference>
<dbReference type="STRING" id="1328313.DS2_04495"/>
<dbReference type="EMBL" id="ARZY01000005">
    <property type="protein sequence ID" value="EWH11404.1"/>
    <property type="molecule type" value="Genomic_DNA"/>
</dbReference>
<name>W7QET5_9ALTE</name>
<comment type="caution">
    <text evidence="2">The sequence shown here is derived from an EMBL/GenBank/DDBJ whole genome shotgun (WGS) entry which is preliminary data.</text>
</comment>
<proteinExistence type="predicted"/>